<evidence type="ECO:0000313" key="3">
    <source>
        <dbReference type="EMBL" id="KAF2232987.1"/>
    </source>
</evidence>
<protein>
    <submittedName>
        <fullName evidence="3">Ppx-GppA-domain-containing protein</fullName>
    </submittedName>
</protein>
<evidence type="ECO:0000259" key="1">
    <source>
        <dbReference type="Pfam" id="PF02541"/>
    </source>
</evidence>
<dbReference type="InterPro" id="IPR043129">
    <property type="entry name" value="ATPase_NBD"/>
</dbReference>
<dbReference type="GO" id="GO:0006357">
    <property type="term" value="P:regulation of transcription by RNA polymerase II"/>
    <property type="evidence" value="ECO:0007669"/>
    <property type="project" value="TreeGrafter"/>
</dbReference>
<dbReference type="Gene3D" id="3.30.420.150">
    <property type="entry name" value="Exopolyphosphatase. Domain 2"/>
    <property type="match status" value="1"/>
</dbReference>
<feature type="domain" description="RTG2 C-terminal" evidence="2">
    <location>
        <begin position="361"/>
        <end position="593"/>
    </location>
</feature>
<dbReference type="InterPro" id="IPR003695">
    <property type="entry name" value="Ppx_GppA_N"/>
</dbReference>
<proteinExistence type="predicted"/>
<dbReference type="FunFam" id="3.30.420.40:FF:000191">
    <property type="entry name" value="Retrograde regulation protein 2"/>
    <property type="match status" value="1"/>
</dbReference>
<dbReference type="PANTHER" id="PTHR30005">
    <property type="entry name" value="EXOPOLYPHOSPHATASE"/>
    <property type="match status" value="1"/>
</dbReference>
<name>A0A6A6H4Z6_VIRVR</name>
<keyword evidence="4" id="KW-1185">Reference proteome</keyword>
<evidence type="ECO:0000313" key="4">
    <source>
        <dbReference type="Proteomes" id="UP000800092"/>
    </source>
</evidence>
<dbReference type="PANTHER" id="PTHR30005:SF0">
    <property type="entry name" value="RETROGRADE REGULATION PROTEIN 2"/>
    <property type="match status" value="1"/>
</dbReference>
<dbReference type="Gene3D" id="3.30.420.40">
    <property type="match status" value="1"/>
</dbReference>
<gene>
    <name evidence="3" type="ORF">EV356DRAFT_469055</name>
</gene>
<dbReference type="SUPFAM" id="SSF53067">
    <property type="entry name" value="Actin-like ATPase domain"/>
    <property type="match status" value="2"/>
</dbReference>
<dbReference type="InterPro" id="IPR050273">
    <property type="entry name" value="GppA/Ppx_hydrolase"/>
</dbReference>
<organism evidence="3 4">
    <name type="scientific">Viridothelium virens</name>
    <name type="common">Speckled blister lichen</name>
    <name type="synonym">Trypethelium virens</name>
    <dbReference type="NCBI Taxonomy" id="1048519"/>
    <lineage>
        <taxon>Eukaryota</taxon>
        <taxon>Fungi</taxon>
        <taxon>Dikarya</taxon>
        <taxon>Ascomycota</taxon>
        <taxon>Pezizomycotina</taxon>
        <taxon>Dothideomycetes</taxon>
        <taxon>Dothideomycetes incertae sedis</taxon>
        <taxon>Trypetheliales</taxon>
        <taxon>Trypetheliaceae</taxon>
        <taxon>Viridothelium</taxon>
    </lineage>
</organism>
<dbReference type="Pfam" id="PF02541">
    <property type="entry name" value="Ppx-GppA"/>
    <property type="match status" value="1"/>
</dbReference>
<dbReference type="EMBL" id="ML991810">
    <property type="protein sequence ID" value="KAF2232987.1"/>
    <property type="molecule type" value="Genomic_DNA"/>
</dbReference>
<reference evidence="3" key="1">
    <citation type="journal article" date="2020" name="Stud. Mycol.">
        <title>101 Dothideomycetes genomes: a test case for predicting lifestyles and emergence of pathogens.</title>
        <authorList>
            <person name="Haridas S."/>
            <person name="Albert R."/>
            <person name="Binder M."/>
            <person name="Bloem J."/>
            <person name="Labutti K."/>
            <person name="Salamov A."/>
            <person name="Andreopoulos B."/>
            <person name="Baker S."/>
            <person name="Barry K."/>
            <person name="Bills G."/>
            <person name="Bluhm B."/>
            <person name="Cannon C."/>
            <person name="Castanera R."/>
            <person name="Culley D."/>
            <person name="Daum C."/>
            <person name="Ezra D."/>
            <person name="Gonzalez J."/>
            <person name="Henrissat B."/>
            <person name="Kuo A."/>
            <person name="Liang C."/>
            <person name="Lipzen A."/>
            <person name="Lutzoni F."/>
            <person name="Magnuson J."/>
            <person name="Mondo S."/>
            <person name="Nolan M."/>
            <person name="Ohm R."/>
            <person name="Pangilinan J."/>
            <person name="Park H.-J."/>
            <person name="Ramirez L."/>
            <person name="Alfaro M."/>
            <person name="Sun H."/>
            <person name="Tritt A."/>
            <person name="Yoshinaga Y."/>
            <person name="Zwiers L.-H."/>
            <person name="Turgeon B."/>
            <person name="Goodwin S."/>
            <person name="Spatafora J."/>
            <person name="Crous P."/>
            <person name="Grigoriev I."/>
        </authorList>
    </citation>
    <scope>NUCLEOTIDE SEQUENCE</scope>
    <source>
        <strain evidence="3">Tuck. ex Michener</strain>
    </source>
</reference>
<dbReference type="AlphaFoldDB" id="A0A6A6H4Z6"/>
<sequence length="594" mass="64529">MADTAVKDFDTKRAALVDMGSNGIRLSITDISGPFARLLPTLYTHRVPISLYAAQHPSVSTSSQNTTPDASQPIPQSTITQILTALNHFRVICEDFFVPSSSVRVLATEASRTAPNASDLVRQIQDATGWTVEVLAKEDEGRIGAWGVAWGFERVKGLVMDLGGGSTQMTWVNAKEGDVRMGEGDGRSLPYGAAALMKRLGDGEGSGEGMEKLRGEVVRACKGAFEEIGVPSEALKEAERVGGLDLYLSGGGFRGWGYVLMSEHPVQPYPIPIINGFTVPHERFRDTEKLQAAVKASQQNKMDDIFRVSERRASQVPAVAFLIQCLTEALPMKIKDVIFGQGGVREGALFENLGKETRALDPLAVAGEGRAVDWEAESDILRAAIPSSTPVPPTITLSPPHIPEIFTPELLGCIVPSKTGFADLDGTKETTASVALRLTTSGAMAKVLPLRHNQRAAIALALCARYGGPESLPPEDRRFLHRLQALAEPEISWWCNYIGAVAALISHLHPVGFKDGQKRRINLRAEWVGGKDKKNADANEGNMRWILRLRVNFENEMWREAGAKALGGLEKVGKRKNWIGGREGVGWKIKLEVG</sequence>
<evidence type="ECO:0000259" key="2">
    <source>
        <dbReference type="Pfam" id="PF23566"/>
    </source>
</evidence>
<dbReference type="OrthoDB" id="2014654at2759"/>
<dbReference type="Pfam" id="PF23566">
    <property type="entry name" value="RTG2_C"/>
    <property type="match status" value="1"/>
</dbReference>
<dbReference type="InterPro" id="IPR057512">
    <property type="entry name" value="RTG2_C"/>
</dbReference>
<dbReference type="Proteomes" id="UP000800092">
    <property type="component" value="Unassembled WGS sequence"/>
</dbReference>
<accession>A0A6A6H4Z6</accession>
<feature type="domain" description="Ppx/GppA phosphatase N-terminal" evidence="1">
    <location>
        <begin position="69"/>
        <end position="355"/>
    </location>
</feature>